<feature type="transmembrane region" description="Helical" evidence="1">
    <location>
        <begin position="183"/>
        <end position="205"/>
    </location>
</feature>
<evidence type="ECO:0000313" key="2">
    <source>
        <dbReference type="EMBL" id="TWB13834.1"/>
    </source>
</evidence>
<sequence length="208" mass="23325">MGIVAAQMSCTNTAPSERIVLRRGRGSYLAGLFGFLFGVLVIGLDIPHIRSGWSLLVIVAFALYCVYALRVYWPGWLRLAIDADGVTLTRGPNVTLCRWDDVLLMRRCMGSRNQEAGIFIRRRGDPPADHGCYDRSWFFIPDSFPLNRAALADLLRRYHDQGGRPPLPPEQEDSLYDAKSVRLIVLVLGGVFCAPVIMLLAVLFLRHH</sequence>
<name>A0A560EWV6_9PROT</name>
<organism evidence="2 3">
    <name type="scientific">Nitrospirillum amazonense</name>
    <dbReference type="NCBI Taxonomy" id="28077"/>
    <lineage>
        <taxon>Bacteria</taxon>
        <taxon>Pseudomonadati</taxon>
        <taxon>Pseudomonadota</taxon>
        <taxon>Alphaproteobacteria</taxon>
        <taxon>Rhodospirillales</taxon>
        <taxon>Azospirillaceae</taxon>
        <taxon>Nitrospirillum</taxon>
    </lineage>
</organism>
<keyword evidence="1" id="KW-0472">Membrane</keyword>
<proteinExistence type="predicted"/>
<evidence type="ECO:0000313" key="3">
    <source>
        <dbReference type="Proteomes" id="UP000319859"/>
    </source>
</evidence>
<dbReference type="Proteomes" id="UP000319859">
    <property type="component" value="Unassembled WGS sequence"/>
</dbReference>
<evidence type="ECO:0000256" key="1">
    <source>
        <dbReference type="SAM" id="Phobius"/>
    </source>
</evidence>
<comment type="caution">
    <text evidence="2">The sequence shown here is derived from an EMBL/GenBank/DDBJ whole genome shotgun (WGS) entry which is preliminary data.</text>
</comment>
<reference evidence="2 3" key="1">
    <citation type="submission" date="2019-06" db="EMBL/GenBank/DDBJ databases">
        <title>Genomic Encyclopedia of Type Strains, Phase IV (KMG-V): Genome sequencing to study the core and pangenomes of soil and plant-associated prokaryotes.</title>
        <authorList>
            <person name="Whitman W."/>
        </authorList>
    </citation>
    <scope>NUCLEOTIDE SEQUENCE [LARGE SCALE GENOMIC DNA]</scope>
    <source>
        <strain evidence="2 3">BR 11880</strain>
    </source>
</reference>
<gene>
    <name evidence="2" type="ORF">FBZ89_11949</name>
</gene>
<feature type="transmembrane region" description="Helical" evidence="1">
    <location>
        <begin position="52"/>
        <end position="73"/>
    </location>
</feature>
<keyword evidence="1" id="KW-1133">Transmembrane helix</keyword>
<dbReference type="EMBL" id="VITN01000019">
    <property type="protein sequence ID" value="TWB13834.1"/>
    <property type="molecule type" value="Genomic_DNA"/>
</dbReference>
<protein>
    <submittedName>
        <fullName evidence="2">Uncharacterized protein</fullName>
    </submittedName>
</protein>
<keyword evidence="1" id="KW-0812">Transmembrane</keyword>
<feature type="transmembrane region" description="Helical" evidence="1">
    <location>
        <begin position="28"/>
        <end position="46"/>
    </location>
</feature>
<dbReference type="AlphaFoldDB" id="A0A560EWV6"/>
<accession>A0A560EWV6</accession>